<dbReference type="Proteomes" id="UP001143347">
    <property type="component" value="Unassembled WGS sequence"/>
</dbReference>
<dbReference type="SUPFAM" id="SSF53223">
    <property type="entry name" value="Aminoacid dehydrogenase-like, N-terminal domain"/>
    <property type="match status" value="1"/>
</dbReference>
<dbReference type="InterPro" id="IPR046346">
    <property type="entry name" value="Aminoacid_DH-like_N_sf"/>
</dbReference>
<dbReference type="SUPFAM" id="SSF51735">
    <property type="entry name" value="NAD(P)-binding Rossmann-fold domains"/>
    <property type="match status" value="1"/>
</dbReference>
<dbReference type="EMBL" id="JAPKFM010000031">
    <property type="protein sequence ID" value="MCX2966714.1"/>
    <property type="molecule type" value="Genomic_DNA"/>
</dbReference>
<evidence type="ECO:0000256" key="5">
    <source>
        <dbReference type="PIRSR" id="PIRSR000188-2"/>
    </source>
</evidence>
<dbReference type="InterPro" id="IPR006095">
    <property type="entry name" value="Glu/Leu/Phe/Val/Trp_DH"/>
</dbReference>
<dbReference type="Pfam" id="PF00208">
    <property type="entry name" value="ELFV_dehydrog"/>
    <property type="match status" value="2"/>
</dbReference>
<evidence type="ECO:0000256" key="4">
    <source>
        <dbReference type="PIRSR" id="PIRSR000188-1"/>
    </source>
</evidence>
<accession>A0A9X3D7Q1</accession>
<feature type="binding site" evidence="5">
    <location>
        <begin position="179"/>
        <end position="184"/>
    </location>
    <ligand>
        <name>NAD(+)</name>
        <dbReference type="ChEBI" id="CHEBI:57540"/>
    </ligand>
</feature>
<dbReference type="Pfam" id="PF02812">
    <property type="entry name" value="ELFV_dehydrog_N"/>
    <property type="match status" value="1"/>
</dbReference>
<name>A0A9X3D7Q1_9ACTN</name>
<dbReference type="GO" id="GO:0006520">
    <property type="term" value="P:amino acid metabolic process"/>
    <property type="evidence" value="ECO:0007669"/>
    <property type="project" value="InterPro"/>
</dbReference>
<dbReference type="Gene3D" id="3.40.50.10860">
    <property type="entry name" value="Leucine Dehydrogenase, chain A, domain 1"/>
    <property type="match status" value="1"/>
</dbReference>
<evidence type="ECO:0000256" key="2">
    <source>
        <dbReference type="ARBA" id="ARBA00023002"/>
    </source>
</evidence>
<evidence type="ECO:0000259" key="7">
    <source>
        <dbReference type="SMART" id="SM00839"/>
    </source>
</evidence>
<feature type="active site" description="Proton donor/acceptor" evidence="4">
    <location>
        <position position="87"/>
    </location>
</feature>
<dbReference type="PANTHER" id="PTHR42722:SF1">
    <property type="entry name" value="VALINE DEHYDROGENASE"/>
    <property type="match status" value="1"/>
</dbReference>
<proteinExistence type="inferred from homology"/>
<comment type="similarity">
    <text evidence="1 6">Belongs to the Glu/Leu/Phe/Val dehydrogenases family.</text>
</comment>
<dbReference type="PANTHER" id="PTHR42722">
    <property type="entry name" value="LEUCINE DEHYDROGENASE"/>
    <property type="match status" value="1"/>
</dbReference>
<dbReference type="CDD" id="cd01075">
    <property type="entry name" value="NAD_bind_Leu_Phe_Val_DH"/>
    <property type="match status" value="1"/>
</dbReference>
<dbReference type="InterPro" id="IPR006097">
    <property type="entry name" value="Glu/Leu/Phe/Val/Trp_DH_dimer"/>
</dbReference>
<evidence type="ECO:0000313" key="8">
    <source>
        <dbReference type="EMBL" id="MCX2966714.1"/>
    </source>
</evidence>
<evidence type="ECO:0000313" key="9">
    <source>
        <dbReference type="Proteomes" id="UP001143347"/>
    </source>
</evidence>
<protein>
    <submittedName>
        <fullName evidence="8">Glu/Leu/Phe/Val dehydrogenase</fullName>
    </submittedName>
</protein>
<dbReference type="RefSeq" id="WP_266063491.1">
    <property type="nucleotide sequence ID" value="NZ_JAPKFM010000031.1"/>
</dbReference>
<evidence type="ECO:0000256" key="1">
    <source>
        <dbReference type="ARBA" id="ARBA00006382"/>
    </source>
</evidence>
<reference evidence="8" key="1">
    <citation type="submission" date="2022-10" db="EMBL/GenBank/DDBJ databases">
        <title>WGS of marine actinomycetes from Thailand.</title>
        <authorList>
            <person name="Thawai C."/>
        </authorList>
    </citation>
    <scope>NUCLEOTIDE SEQUENCE</scope>
    <source>
        <strain evidence="8">SW21</strain>
    </source>
</reference>
<dbReference type="InterPro" id="IPR016211">
    <property type="entry name" value="Glu/Phe/Leu/Val/Trp_DH_bac/arc"/>
</dbReference>
<dbReference type="AlphaFoldDB" id="A0A9X3D7Q1"/>
<feature type="domain" description="Glutamate/phenylalanine/leucine/valine/L-tryptophan dehydrogenase C-terminal" evidence="7">
    <location>
        <begin position="145"/>
        <end position="349"/>
    </location>
</feature>
<dbReference type="InterPro" id="IPR006096">
    <property type="entry name" value="Glu/Leu/Phe/Val/Trp_DH_C"/>
</dbReference>
<keyword evidence="3 5" id="KW-0520">NAD</keyword>
<organism evidence="8 9">
    <name type="scientific">Gordonia aquimaris</name>
    <dbReference type="NCBI Taxonomy" id="2984863"/>
    <lineage>
        <taxon>Bacteria</taxon>
        <taxon>Bacillati</taxon>
        <taxon>Actinomycetota</taxon>
        <taxon>Actinomycetes</taxon>
        <taxon>Mycobacteriales</taxon>
        <taxon>Gordoniaceae</taxon>
        <taxon>Gordonia</taxon>
    </lineage>
</organism>
<dbReference type="SMART" id="SM00839">
    <property type="entry name" value="ELFV_dehydrog"/>
    <property type="match status" value="1"/>
</dbReference>
<sequence>MTTTFAASDLTAELHQRDFEQLVICRDPEVGLESVIAVHDTTLGPSLGGVRMRRYPSRAAAVADAMDLAQAMTYKAALAGVPLGGGKSVINADSRVANRDEVLIAHAKYVAALNGRYIPALDMGTSVRDLELIGRHVPVVCAQRGDPSYFTARGVVRSIEVALEACGRSVAGSRVAIQGLGNVGLHVARMLCAAEVEVLAADIDPVRVHDAVDELGVTATDLADILFADADVLAPCAAGGVIDEHAVPRLRASALVGAANNMLTTPALARDLRERGIVHVPDFVANAGGLIAVEAELRDDESGLADRVDAIADTARDMVNRSERNGVDVVSAALSMATEIIEGNRKYRPWFRA</sequence>
<keyword evidence="2 6" id="KW-0560">Oxidoreductase</keyword>
<evidence type="ECO:0000256" key="6">
    <source>
        <dbReference type="RuleBase" id="RU004417"/>
    </source>
</evidence>
<evidence type="ECO:0000256" key="3">
    <source>
        <dbReference type="ARBA" id="ARBA00023027"/>
    </source>
</evidence>
<dbReference type="Gene3D" id="3.40.50.720">
    <property type="entry name" value="NAD(P)-binding Rossmann-like Domain"/>
    <property type="match status" value="1"/>
</dbReference>
<dbReference type="PIRSF" id="PIRSF000188">
    <property type="entry name" value="Phe_leu_dh"/>
    <property type="match status" value="1"/>
</dbReference>
<keyword evidence="5" id="KW-0547">Nucleotide-binding</keyword>
<dbReference type="GO" id="GO:0000166">
    <property type="term" value="F:nucleotide binding"/>
    <property type="evidence" value="ECO:0007669"/>
    <property type="project" value="UniProtKB-KW"/>
</dbReference>
<keyword evidence="9" id="KW-1185">Reference proteome</keyword>
<gene>
    <name evidence="8" type="ORF">OSB52_21795</name>
</gene>
<dbReference type="GO" id="GO:0016639">
    <property type="term" value="F:oxidoreductase activity, acting on the CH-NH2 group of donors, NAD or NADP as acceptor"/>
    <property type="evidence" value="ECO:0007669"/>
    <property type="project" value="InterPro"/>
</dbReference>
<dbReference type="InterPro" id="IPR036291">
    <property type="entry name" value="NAD(P)-bd_dom_sf"/>
</dbReference>
<dbReference type="PRINTS" id="PR00082">
    <property type="entry name" value="GLFDHDRGNASE"/>
</dbReference>
<comment type="caution">
    <text evidence="8">The sequence shown here is derived from an EMBL/GenBank/DDBJ whole genome shotgun (WGS) entry which is preliminary data.</text>
</comment>